<organism evidence="2 3">
    <name type="scientific">Pseudolysinimonas kribbensis</name>
    <dbReference type="NCBI Taxonomy" id="433641"/>
    <lineage>
        <taxon>Bacteria</taxon>
        <taxon>Bacillati</taxon>
        <taxon>Actinomycetota</taxon>
        <taxon>Actinomycetes</taxon>
        <taxon>Micrococcales</taxon>
        <taxon>Microbacteriaceae</taxon>
        <taxon>Pseudolysinimonas</taxon>
    </lineage>
</organism>
<evidence type="ECO:0000313" key="2">
    <source>
        <dbReference type="EMBL" id="GMA96280.1"/>
    </source>
</evidence>
<comment type="caution">
    <text evidence="2">The sequence shown here is derived from an EMBL/GenBank/DDBJ whole genome shotgun (WGS) entry which is preliminary data.</text>
</comment>
<gene>
    <name evidence="2" type="ORF">GCM10025881_31040</name>
</gene>
<protein>
    <recommendedName>
        <fullName evidence="4">LytR/CpsA/Psr regulator C-terminal domain-containing protein</fullName>
    </recommendedName>
</protein>
<feature type="compositionally biased region" description="Basic and acidic residues" evidence="1">
    <location>
        <begin position="95"/>
        <end position="108"/>
    </location>
</feature>
<feature type="region of interest" description="Disordered" evidence="1">
    <location>
        <begin position="48"/>
        <end position="108"/>
    </location>
</feature>
<evidence type="ECO:0000313" key="3">
    <source>
        <dbReference type="Proteomes" id="UP001157034"/>
    </source>
</evidence>
<dbReference type="Proteomes" id="UP001157034">
    <property type="component" value="Unassembled WGS sequence"/>
</dbReference>
<evidence type="ECO:0000256" key="1">
    <source>
        <dbReference type="SAM" id="MobiDB-lite"/>
    </source>
</evidence>
<dbReference type="EMBL" id="BSVB01000001">
    <property type="protein sequence ID" value="GMA96280.1"/>
    <property type="molecule type" value="Genomic_DNA"/>
</dbReference>
<dbReference type="RefSeq" id="WP_284254891.1">
    <property type="nucleotide sequence ID" value="NZ_BSVB01000001.1"/>
</dbReference>
<evidence type="ECO:0008006" key="4">
    <source>
        <dbReference type="Google" id="ProtNLM"/>
    </source>
</evidence>
<feature type="compositionally biased region" description="Low complexity" evidence="1">
    <location>
        <begin position="68"/>
        <end position="78"/>
    </location>
</feature>
<keyword evidence="3" id="KW-1185">Reference proteome</keyword>
<proteinExistence type="predicted"/>
<reference evidence="3" key="1">
    <citation type="journal article" date="2019" name="Int. J. Syst. Evol. Microbiol.">
        <title>The Global Catalogue of Microorganisms (GCM) 10K type strain sequencing project: providing services to taxonomists for standard genome sequencing and annotation.</title>
        <authorList>
            <consortium name="The Broad Institute Genomics Platform"/>
            <consortium name="The Broad Institute Genome Sequencing Center for Infectious Disease"/>
            <person name="Wu L."/>
            <person name="Ma J."/>
        </authorList>
    </citation>
    <scope>NUCLEOTIDE SEQUENCE [LARGE SCALE GENOMIC DNA]</scope>
    <source>
        <strain evidence="3">NBRC 108894</strain>
    </source>
</reference>
<accession>A0ABQ6KBT1</accession>
<name>A0ABQ6KBT1_9MICO</name>
<sequence>MPVIHGDVLFGAAAGNAKTTDGRIWNATIKVSGAGDYGKISSQLKGAGFAVDTEPDPGDAEEARARSSRIPTRCSSSSPKPTTRPAGSRITRSPSRRDPGDRLGRHGC</sequence>